<name>A6JYT4_RAT</name>
<dbReference type="EMBL" id="CH474008">
    <property type="protein sequence ID" value="EDL90422.1"/>
    <property type="molecule type" value="Genomic_DNA"/>
</dbReference>
<sequence length="55" mass="5430">MPGLATVLSPTNKAPVGAAVVCEGGLSSTSPQIRMNSGGLCFLILLCTGSSLHTA</sequence>
<dbReference type="Proteomes" id="UP000234681">
    <property type="component" value="Chromosome 5"/>
</dbReference>
<accession>A6JYT4</accession>
<evidence type="ECO:0000313" key="2">
    <source>
        <dbReference type="Proteomes" id="UP000234681"/>
    </source>
</evidence>
<proteinExistence type="predicted"/>
<gene>
    <name evidence="1" type="primary">RGD1559786</name>
    <name evidence="1" type="ORF">rCG_50259</name>
</gene>
<reference evidence="1 2" key="1">
    <citation type="submission" date="2005-09" db="EMBL/GenBank/DDBJ databases">
        <authorList>
            <person name="Mural R.J."/>
            <person name="Li P.W."/>
            <person name="Adams M.D."/>
            <person name="Amanatides P.G."/>
            <person name="Baden-Tillson H."/>
            <person name="Barnstead M."/>
            <person name="Chin S.H."/>
            <person name="Dew I."/>
            <person name="Evans C.A."/>
            <person name="Ferriera S."/>
            <person name="Flanigan M."/>
            <person name="Fosler C."/>
            <person name="Glodek A."/>
            <person name="Gu Z."/>
            <person name="Holt R.A."/>
            <person name="Jennings D."/>
            <person name="Kraft C.L."/>
            <person name="Lu F."/>
            <person name="Nguyen T."/>
            <person name="Nusskern D.R."/>
            <person name="Pfannkoch C.M."/>
            <person name="Sitter C."/>
            <person name="Sutton G.G."/>
            <person name="Venter J.C."/>
            <person name="Wang Z."/>
            <person name="Woodage T."/>
            <person name="Zheng X.H."/>
            <person name="Zhong F."/>
        </authorList>
    </citation>
    <scope>NUCLEOTIDE SEQUENCE [LARGE SCALE GENOMIC DNA]</scope>
    <source>
        <strain>BN</strain>
        <strain evidence="2">Sprague-Dawley</strain>
    </source>
</reference>
<protein>
    <submittedName>
        <fullName evidence="1">Similar to RIKEN cDNA 0610037L13, isoform CRA_d</fullName>
    </submittedName>
</protein>
<evidence type="ECO:0000313" key="1">
    <source>
        <dbReference type="EMBL" id="EDL90422.1"/>
    </source>
</evidence>
<dbReference type="AlphaFoldDB" id="A6JYT4"/>
<organism evidence="1 2">
    <name type="scientific">Rattus norvegicus</name>
    <name type="common">Rat</name>
    <dbReference type="NCBI Taxonomy" id="10116"/>
    <lineage>
        <taxon>Eukaryota</taxon>
        <taxon>Metazoa</taxon>
        <taxon>Chordata</taxon>
        <taxon>Craniata</taxon>
        <taxon>Vertebrata</taxon>
        <taxon>Euteleostomi</taxon>
        <taxon>Mammalia</taxon>
        <taxon>Eutheria</taxon>
        <taxon>Euarchontoglires</taxon>
        <taxon>Glires</taxon>
        <taxon>Rodentia</taxon>
        <taxon>Myomorpha</taxon>
        <taxon>Muroidea</taxon>
        <taxon>Muridae</taxon>
        <taxon>Murinae</taxon>
        <taxon>Rattus</taxon>
    </lineage>
</organism>